<accession>A0A699JVB4</accession>
<feature type="signal peptide" evidence="2">
    <location>
        <begin position="1"/>
        <end position="19"/>
    </location>
</feature>
<keyword evidence="2" id="KW-0732">Signal</keyword>
<proteinExistence type="predicted"/>
<feature type="compositionally biased region" description="Low complexity" evidence="1">
    <location>
        <begin position="86"/>
        <end position="101"/>
    </location>
</feature>
<protein>
    <submittedName>
        <fullName evidence="3">Uncharacterized protein</fullName>
    </submittedName>
</protein>
<organism evidence="3">
    <name type="scientific">Tanacetum cinerariifolium</name>
    <name type="common">Dalmatian daisy</name>
    <name type="synonym">Chrysanthemum cinerariifolium</name>
    <dbReference type="NCBI Taxonomy" id="118510"/>
    <lineage>
        <taxon>Eukaryota</taxon>
        <taxon>Viridiplantae</taxon>
        <taxon>Streptophyta</taxon>
        <taxon>Embryophyta</taxon>
        <taxon>Tracheophyta</taxon>
        <taxon>Spermatophyta</taxon>
        <taxon>Magnoliopsida</taxon>
        <taxon>eudicotyledons</taxon>
        <taxon>Gunneridae</taxon>
        <taxon>Pentapetalae</taxon>
        <taxon>asterids</taxon>
        <taxon>campanulids</taxon>
        <taxon>Asterales</taxon>
        <taxon>Asteraceae</taxon>
        <taxon>Asteroideae</taxon>
        <taxon>Anthemideae</taxon>
        <taxon>Anthemidinae</taxon>
        <taxon>Tanacetum</taxon>
    </lineage>
</organism>
<dbReference type="AlphaFoldDB" id="A0A699JVB4"/>
<evidence type="ECO:0000313" key="3">
    <source>
        <dbReference type="EMBL" id="GFA59904.1"/>
    </source>
</evidence>
<evidence type="ECO:0000256" key="1">
    <source>
        <dbReference type="SAM" id="MobiDB-lite"/>
    </source>
</evidence>
<feature type="compositionally biased region" description="Polar residues" evidence="1">
    <location>
        <begin position="75"/>
        <end position="85"/>
    </location>
</feature>
<dbReference type="EMBL" id="BKCJ010452643">
    <property type="protein sequence ID" value="GFA59904.1"/>
    <property type="molecule type" value="Genomic_DNA"/>
</dbReference>
<evidence type="ECO:0000256" key="2">
    <source>
        <dbReference type="SAM" id="SignalP"/>
    </source>
</evidence>
<reference evidence="3" key="1">
    <citation type="journal article" date="2019" name="Sci. Rep.">
        <title>Draft genome of Tanacetum cinerariifolium, the natural source of mosquito coil.</title>
        <authorList>
            <person name="Yamashiro T."/>
            <person name="Shiraishi A."/>
            <person name="Satake H."/>
            <person name="Nakayama K."/>
        </authorList>
    </citation>
    <scope>NUCLEOTIDE SEQUENCE</scope>
</reference>
<feature type="compositionally biased region" description="Basic and acidic residues" evidence="1">
    <location>
        <begin position="102"/>
        <end position="114"/>
    </location>
</feature>
<name>A0A699JVB4_TANCI</name>
<feature type="region of interest" description="Disordered" evidence="1">
    <location>
        <begin position="60"/>
        <end position="145"/>
    </location>
</feature>
<comment type="caution">
    <text evidence="3">The sequence shown here is derived from an EMBL/GenBank/DDBJ whole genome shotgun (WGS) entry which is preliminary data.</text>
</comment>
<gene>
    <name evidence="3" type="ORF">Tci_631876</name>
</gene>
<sequence>MKFVFFVLALFVLLDTYQARHLHDVFVNRIFGRPAPLNVVDVIQMVTRGELLSHSLLQDKTTYGRVNSPPPPPQGGSTRGQTTYGQNPTFTSQSTQTSPNTREIHGMYGRDDPRTPPSPEANGSQGRHIYGRENPSVPTPPKPADPIRPLLCSHCRTVEARESTDLSTSVVMPFQYLTHRANYV</sequence>
<feature type="chain" id="PRO_5025408551" evidence="2">
    <location>
        <begin position="20"/>
        <end position="184"/>
    </location>
</feature>